<organism evidence="6 7">
    <name type="scientific">Paucilactobacillus hokkaidonensis JCM 18461</name>
    <dbReference type="NCBI Taxonomy" id="1291742"/>
    <lineage>
        <taxon>Bacteria</taxon>
        <taxon>Bacillati</taxon>
        <taxon>Bacillota</taxon>
        <taxon>Bacilli</taxon>
        <taxon>Lactobacillales</taxon>
        <taxon>Lactobacillaceae</taxon>
        <taxon>Paucilactobacillus</taxon>
    </lineage>
</organism>
<evidence type="ECO:0000256" key="5">
    <source>
        <dbReference type="RuleBase" id="RU361279"/>
    </source>
</evidence>
<accession>A0A0A1GYD3</accession>
<dbReference type="InterPro" id="IPR002698">
    <property type="entry name" value="FTHF_cligase"/>
</dbReference>
<comment type="similarity">
    <text evidence="1 5">Belongs to the 5-formyltetrahydrofolate cyclo-ligase family.</text>
</comment>
<dbReference type="InterPro" id="IPR024185">
    <property type="entry name" value="FTHF_cligase-like_sf"/>
</dbReference>
<evidence type="ECO:0000256" key="3">
    <source>
        <dbReference type="ARBA" id="ARBA00022840"/>
    </source>
</evidence>
<sequence>MLLTKKEARQKFITALANINPAAKQKNENLIYQQLFASNIWRDASVIGITISQNIEIDTKPIIEQAQLENKTICIPRTLADWQMEFVELTDQTNMEKTSHNLLEPVNGNVFSHDEIDLMLVPGVAYTEANFRLGFGGGYYDRYLANFNGETVALSLPEQQNGEFTWPIKPYDIRIKHVLVAMEDEIQ</sequence>
<dbReference type="GO" id="GO:0046872">
    <property type="term" value="F:metal ion binding"/>
    <property type="evidence" value="ECO:0007669"/>
    <property type="project" value="UniProtKB-KW"/>
</dbReference>
<gene>
    <name evidence="6" type="ORF">LOOC260_109310</name>
</gene>
<keyword evidence="3 4" id="KW-0067">ATP-binding</keyword>
<keyword evidence="5" id="KW-0460">Magnesium</keyword>
<feature type="binding site" evidence="4">
    <location>
        <position position="51"/>
    </location>
    <ligand>
        <name>substrate</name>
    </ligand>
</feature>
<dbReference type="PIRSF" id="PIRSF006806">
    <property type="entry name" value="FTHF_cligase"/>
    <property type="match status" value="1"/>
</dbReference>
<dbReference type="STRING" id="1291742.LOOC260_109310"/>
<dbReference type="RefSeq" id="WP_041093364.1">
    <property type="nucleotide sequence ID" value="NZ_AP014680.1"/>
</dbReference>
<dbReference type="AlphaFoldDB" id="A0A0A1GYD3"/>
<dbReference type="PANTHER" id="PTHR23407:SF1">
    <property type="entry name" value="5-FORMYLTETRAHYDROFOLATE CYCLO-LIGASE"/>
    <property type="match status" value="1"/>
</dbReference>
<dbReference type="GO" id="GO:0005524">
    <property type="term" value="F:ATP binding"/>
    <property type="evidence" value="ECO:0007669"/>
    <property type="project" value="UniProtKB-KW"/>
</dbReference>
<comment type="catalytic activity">
    <reaction evidence="5">
        <text>(6S)-5-formyl-5,6,7,8-tetrahydrofolate + ATP = (6R)-5,10-methenyltetrahydrofolate + ADP + phosphate</text>
        <dbReference type="Rhea" id="RHEA:10488"/>
        <dbReference type="ChEBI" id="CHEBI:30616"/>
        <dbReference type="ChEBI" id="CHEBI:43474"/>
        <dbReference type="ChEBI" id="CHEBI:57455"/>
        <dbReference type="ChEBI" id="CHEBI:57457"/>
        <dbReference type="ChEBI" id="CHEBI:456216"/>
        <dbReference type="EC" id="6.3.3.2"/>
    </reaction>
</comment>
<dbReference type="Proteomes" id="UP000031620">
    <property type="component" value="Chromosome"/>
</dbReference>
<keyword evidence="6" id="KW-0436">Ligase</keyword>
<dbReference type="EC" id="6.3.3.2" evidence="5"/>
<dbReference type="Gene3D" id="3.40.50.10420">
    <property type="entry name" value="NagB/RpiA/CoA transferase-like"/>
    <property type="match status" value="1"/>
</dbReference>
<dbReference type="InterPro" id="IPR037171">
    <property type="entry name" value="NagB/RpiA_transferase-like"/>
</dbReference>
<feature type="binding site" evidence="4">
    <location>
        <position position="56"/>
    </location>
    <ligand>
        <name>substrate</name>
    </ligand>
</feature>
<feature type="binding site" evidence="4">
    <location>
        <begin position="132"/>
        <end position="140"/>
    </location>
    <ligand>
        <name>ATP</name>
        <dbReference type="ChEBI" id="CHEBI:30616"/>
    </ligand>
</feature>
<proteinExistence type="inferred from homology"/>
<name>A0A0A1GYD3_9LACO</name>
<dbReference type="KEGG" id="lho:LOOC260_109310"/>
<evidence type="ECO:0000256" key="4">
    <source>
        <dbReference type="PIRSR" id="PIRSR006806-1"/>
    </source>
</evidence>
<protein>
    <recommendedName>
        <fullName evidence="5">5-formyltetrahydrofolate cyclo-ligase</fullName>
        <ecNumber evidence="5">6.3.3.2</ecNumber>
    </recommendedName>
</protein>
<keyword evidence="5" id="KW-0479">Metal-binding</keyword>
<reference evidence="6 7" key="1">
    <citation type="submission" date="2014-11" db="EMBL/GenBank/DDBJ databases">
        <title>Complete genome sequence and analysis of Lactobacillus hokkaidonensis LOOC260T.</title>
        <authorList>
            <person name="Tanizawa Y."/>
            <person name="Tohno M."/>
            <person name="Kaminuma E."/>
            <person name="Nakamura Y."/>
            <person name="Arita M."/>
        </authorList>
    </citation>
    <scope>NUCLEOTIDE SEQUENCE [LARGE SCALE GENOMIC DNA]</scope>
    <source>
        <strain evidence="6 7">LOOC260</strain>
    </source>
</reference>
<dbReference type="NCBIfam" id="TIGR02727">
    <property type="entry name" value="MTHFS_bact"/>
    <property type="match status" value="1"/>
</dbReference>
<dbReference type="HOGENOM" id="CLU_066245_2_2_9"/>
<evidence type="ECO:0000313" key="7">
    <source>
        <dbReference type="Proteomes" id="UP000031620"/>
    </source>
</evidence>
<keyword evidence="2 4" id="KW-0547">Nucleotide-binding</keyword>
<dbReference type="Pfam" id="PF01812">
    <property type="entry name" value="5-FTHF_cyc-lig"/>
    <property type="match status" value="1"/>
</dbReference>
<dbReference type="GO" id="GO:0030272">
    <property type="term" value="F:5-formyltetrahydrofolate cyclo-ligase activity"/>
    <property type="evidence" value="ECO:0007669"/>
    <property type="project" value="UniProtKB-EC"/>
</dbReference>
<dbReference type="GO" id="GO:0035999">
    <property type="term" value="P:tetrahydrofolate interconversion"/>
    <property type="evidence" value="ECO:0007669"/>
    <property type="project" value="TreeGrafter"/>
</dbReference>
<dbReference type="SUPFAM" id="SSF100950">
    <property type="entry name" value="NagB/RpiA/CoA transferase-like"/>
    <property type="match status" value="1"/>
</dbReference>
<dbReference type="GO" id="GO:0009396">
    <property type="term" value="P:folic acid-containing compound biosynthetic process"/>
    <property type="evidence" value="ECO:0007669"/>
    <property type="project" value="TreeGrafter"/>
</dbReference>
<dbReference type="PANTHER" id="PTHR23407">
    <property type="entry name" value="ATPASE INHIBITOR/5-FORMYLTETRAHYDROFOLATE CYCLO-LIGASE"/>
    <property type="match status" value="1"/>
</dbReference>
<evidence type="ECO:0000256" key="2">
    <source>
        <dbReference type="ARBA" id="ARBA00022741"/>
    </source>
</evidence>
<evidence type="ECO:0000256" key="1">
    <source>
        <dbReference type="ARBA" id="ARBA00010638"/>
    </source>
</evidence>
<evidence type="ECO:0000313" key="6">
    <source>
        <dbReference type="EMBL" id="BAP85471.1"/>
    </source>
</evidence>
<comment type="cofactor">
    <cofactor evidence="5">
        <name>Mg(2+)</name>
        <dbReference type="ChEBI" id="CHEBI:18420"/>
    </cofactor>
</comment>
<feature type="binding site" evidence="4">
    <location>
        <begin position="5"/>
        <end position="9"/>
    </location>
    <ligand>
        <name>ATP</name>
        <dbReference type="ChEBI" id="CHEBI:30616"/>
    </ligand>
</feature>
<dbReference type="EMBL" id="AP014680">
    <property type="protein sequence ID" value="BAP85471.1"/>
    <property type="molecule type" value="Genomic_DNA"/>
</dbReference>